<dbReference type="RefSeq" id="WP_008949136.1">
    <property type="nucleotide sequence ID" value="NZ_AHTH01000001.1"/>
</dbReference>
<proteinExistence type="predicted"/>
<keyword evidence="2" id="KW-1185">Reference proteome</keyword>
<comment type="caution">
    <text evidence="1">The sequence shown here is derived from an EMBL/GenBank/DDBJ whole genome shotgun (WGS) entry which is preliminary data.</text>
</comment>
<name>H3Z9P2_9ALTE</name>
<gene>
    <name evidence="1" type="ORF">AJE_00215</name>
</gene>
<accession>H3Z9P2</accession>
<reference evidence="1 2" key="1">
    <citation type="journal article" date="2012" name="J. Bacteriol.">
        <title>Genome Sequence of Extracellular-Protease-Producing Alishewanella jeotgali Isolated from Traditional Korean Fermented Seafood.</title>
        <authorList>
            <person name="Jung J."/>
            <person name="Chun J."/>
            <person name="Park W."/>
        </authorList>
    </citation>
    <scope>NUCLEOTIDE SEQUENCE [LARGE SCALE GENOMIC DNA]</scope>
    <source>
        <strain evidence="1 2">KCTC 22429</strain>
    </source>
</reference>
<dbReference type="AlphaFoldDB" id="H3Z9P2"/>
<evidence type="ECO:0000313" key="2">
    <source>
        <dbReference type="Proteomes" id="UP000012046"/>
    </source>
</evidence>
<dbReference type="EMBL" id="AHTH01000001">
    <property type="protein sequence ID" value="EHR42743.1"/>
    <property type="molecule type" value="Genomic_DNA"/>
</dbReference>
<sequence>MKIILSPSATFRDDQPPVVSGEALFYRGAYYDFSQLSDGSEIKAELPFIGKISRVNGRVELTLEYQYNTETAEDNLSADWSDYTFVVTSGECPCPIVRKPVQKIFVEAECGLEDNN</sequence>
<dbReference type="STRING" id="1129374.AJE_00215"/>
<protein>
    <submittedName>
        <fullName evidence="1">Uncharacterized protein</fullName>
    </submittedName>
</protein>
<dbReference type="Proteomes" id="UP000012046">
    <property type="component" value="Unassembled WGS sequence"/>
</dbReference>
<dbReference type="eggNOG" id="ENOG5033BFD">
    <property type="taxonomic scope" value="Bacteria"/>
</dbReference>
<evidence type="ECO:0000313" key="1">
    <source>
        <dbReference type="EMBL" id="EHR42743.1"/>
    </source>
</evidence>
<organism evidence="1 2">
    <name type="scientific">Alishewanella jeotgali KCTC 22429</name>
    <dbReference type="NCBI Taxonomy" id="1129374"/>
    <lineage>
        <taxon>Bacteria</taxon>
        <taxon>Pseudomonadati</taxon>
        <taxon>Pseudomonadota</taxon>
        <taxon>Gammaproteobacteria</taxon>
        <taxon>Alteromonadales</taxon>
        <taxon>Alteromonadaceae</taxon>
        <taxon>Alishewanella</taxon>
    </lineage>
</organism>